<gene>
    <name evidence="2" type="ORF">VCB98_01170</name>
</gene>
<organism evidence="2 3">
    <name type="scientific">Natronospira elongata</name>
    <dbReference type="NCBI Taxonomy" id="3110268"/>
    <lineage>
        <taxon>Bacteria</taxon>
        <taxon>Pseudomonadati</taxon>
        <taxon>Pseudomonadota</taxon>
        <taxon>Gammaproteobacteria</taxon>
        <taxon>Natronospirales</taxon>
        <taxon>Natronospiraceae</taxon>
        <taxon>Natronospira</taxon>
    </lineage>
</organism>
<dbReference type="SUPFAM" id="SSF56925">
    <property type="entry name" value="OMPA-like"/>
    <property type="match status" value="1"/>
</dbReference>
<accession>A0AAP6JD17</accession>
<evidence type="ECO:0000313" key="3">
    <source>
        <dbReference type="Proteomes" id="UP001302316"/>
    </source>
</evidence>
<keyword evidence="3" id="KW-1185">Reference proteome</keyword>
<evidence type="ECO:0000313" key="2">
    <source>
        <dbReference type="EMBL" id="MEA5444428.1"/>
    </source>
</evidence>
<proteinExistence type="predicted"/>
<dbReference type="AlphaFoldDB" id="A0AAP6JD17"/>
<feature type="signal peptide" evidence="1">
    <location>
        <begin position="1"/>
        <end position="23"/>
    </location>
</feature>
<comment type="caution">
    <text evidence="2">The sequence shown here is derived from an EMBL/GenBank/DDBJ whole genome shotgun (WGS) entry which is preliminary data.</text>
</comment>
<dbReference type="InterPro" id="IPR011250">
    <property type="entry name" value="OMP/PagP_B-barrel"/>
</dbReference>
<dbReference type="EMBL" id="JAYGII010000002">
    <property type="protein sequence ID" value="MEA5444428.1"/>
    <property type="molecule type" value="Genomic_DNA"/>
</dbReference>
<dbReference type="Gene3D" id="2.40.160.20">
    <property type="match status" value="1"/>
</dbReference>
<keyword evidence="1" id="KW-0732">Signal</keyword>
<name>A0AAP6JD17_9GAMM</name>
<reference evidence="2 3" key="1">
    <citation type="submission" date="2023-12" db="EMBL/GenBank/DDBJ databases">
        <title>Whole-genome sequencing of halo(alkali)philic microorganisms from hypersaline lakes.</title>
        <authorList>
            <person name="Sorokin D.Y."/>
            <person name="Merkel A.Y."/>
            <person name="Messina E."/>
            <person name="Yakimov M."/>
        </authorList>
    </citation>
    <scope>NUCLEOTIDE SEQUENCE [LARGE SCALE GENOMIC DNA]</scope>
    <source>
        <strain evidence="2 3">AB-CW1</strain>
    </source>
</reference>
<feature type="chain" id="PRO_5042905306" description="Outer membrane protein beta-barrel domain-containing protein" evidence="1">
    <location>
        <begin position="24"/>
        <end position="197"/>
    </location>
</feature>
<evidence type="ECO:0000256" key="1">
    <source>
        <dbReference type="SAM" id="SignalP"/>
    </source>
</evidence>
<dbReference type="RefSeq" id="WP_346049622.1">
    <property type="nucleotide sequence ID" value="NZ_JAYGII010000002.1"/>
</dbReference>
<dbReference type="Proteomes" id="UP001302316">
    <property type="component" value="Unassembled WGS sequence"/>
</dbReference>
<sequence>MSRNLIAGGLCFLLLFAANGVRATDIFVGGGILDGGAGTQDDDWNLFSARDFRGTGGWVSVGAIDRDLRFYGTLGRLPFDDADLTVATFAGDYVFAYGDVLRPYIGLSAGYGRQKWTENVPFDEDRMAMFDGESGEGFIFGFQAGVLLEFNRHWQMDIGGRGYYSRISSSAVIEGFDVAHQRLETLNFMHVSLYYQF</sequence>
<evidence type="ECO:0008006" key="4">
    <source>
        <dbReference type="Google" id="ProtNLM"/>
    </source>
</evidence>
<protein>
    <recommendedName>
        <fullName evidence="4">Outer membrane protein beta-barrel domain-containing protein</fullName>
    </recommendedName>
</protein>